<protein>
    <submittedName>
        <fullName evidence="2">Uncharacterized protein</fullName>
    </submittedName>
</protein>
<feature type="region of interest" description="Disordered" evidence="1">
    <location>
        <begin position="80"/>
        <end position="127"/>
    </location>
</feature>
<accession>A0A1D1XY54</accession>
<name>A0A1D1XY54_9ARAE</name>
<dbReference type="AlphaFoldDB" id="A0A1D1XY54"/>
<gene>
    <name evidence="3" type="ORF">g.84446</name>
    <name evidence="2" type="ORF">g.84450</name>
</gene>
<feature type="region of interest" description="Disordered" evidence="1">
    <location>
        <begin position="139"/>
        <end position="198"/>
    </location>
</feature>
<evidence type="ECO:0000313" key="2">
    <source>
        <dbReference type="EMBL" id="JAT47333.1"/>
    </source>
</evidence>
<feature type="region of interest" description="Disordered" evidence="1">
    <location>
        <begin position="252"/>
        <end position="281"/>
    </location>
</feature>
<dbReference type="PANTHER" id="PTHR33671:SF2">
    <property type="entry name" value="N-METHYLTRANSFERASE, PUTATIVE (DUF688)-RELATED"/>
    <property type="match status" value="1"/>
</dbReference>
<proteinExistence type="predicted"/>
<evidence type="ECO:0000313" key="3">
    <source>
        <dbReference type="EMBL" id="JAT63311.1"/>
    </source>
</evidence>
<reference evidence="2" key="1">
    <citation type="submission" date="2015-07" db="EMBL/GenBank/DDBJ databases">
        <title>Transcriptome Assembly of Anthurium amnicola.</title>
        <authorList>
            <person name="Suzuki J."/>
        </authorList>
    </citation>
    <scope>NUCLEOTIDE SEQUENCE</scope>
</reference>
<dbReference type="Pfam" id="PF05097">
    <property type="entry name" value="DUF688"/>
    <property type="match status" value="1"/>
</dbReference>
<dbReference type="EMBL" id="GDJX01020603">
    <property type="protein sequence ID" value="JAT47333.1"/>
    <property type="molecule type" value="Transcribed_RNA"/>
</dbReference>
<feature type="region of interest" description="Disordered" evidence="1">
    <location>
        <begin position="659"/>
        <end position="692"/>
    </location>
</feature>
<dbReference type="PANTHER" id="PTHR33671">
    <property type="entry name" value="N-METHYLTRANSFERASE, PUTATIVE (DUF688)-RELATED"/>
    <property type="match status" value="1"/>
</dbReference>
<feature type="region of interest" description="Disordered" evidence="1">
    <location>
        <begin position="41"/>
        <end position="62"/>
    </location>
</feature>
<dbReference type="InterPro" id="IPR007789">
    <property type="entry name" value="DUF688"/>
</dbReference>
<evidence type="ECO:0000256" key="1">
    <source>
        <dbReference type="SAM" id="MobiDB-lite"/>
    </source>
</evidence>
<dbReference type="EMBL" id="GDJX01004625">
    <property type="protein sequence ID" value="JAT63311.1"/>
    <property type="molecule type" value="Transcribed_RNA"/>
</dbReference>
<organism evidence="2">
    <name type="scientific">Anthurium amnicola</name>
    <dbReference type="NCBI Taxonomy" id="1678845"/>
    <lineage>
        <taxon>Eukaryota</taxon>
        <taxon>Viridiplantae</taxon>
        <taxon>Streptophyta</taxon>
        <taxon>Embryophyta</taxon>
        <taxon>Tracheophyta</taxon>
        <taxon>Spermatophyta</taxon>
        <taxon>Magnoliopsida</taxon>
        <taxon>Liliopsida</taxon>
        <taxon>Araceae</taxon>
        <taxon>Pothoideae</taxon>
        <taxon>Potheae</taxon>
        <taxon>Anthurium</taxon>
    </lineage>
</organism>
<sequence>MEAKRLDLNAPLLSVRRFASARPPSPSSADAAAAAAVSRAENGGRTVVGQGPRRSSFPFYKSDLKSGPVVNAGVIPFFWERSPGQPKEDGSGSGGAAAKPAGRPLVAPKPPPGRIPSRLPNEKEQPISRDAMDLANNGVLLRGTPPISSTSTSTTPTTPTATSGSATSLKTKPVVEEKAPILEEQPSGSEGGDEEEGAFSDALDTLSHAESCLMSCSVSGLGEPSGRFSTDPQARDFMMGRFLPAAQAMAAGSPQYASRKPSVPSRGAERPAVGSVGERRRAAVPLPYQHRPHYALGYQTKVGNSDVGDDDDHEDDEYDEAGHLSLKGCGFLPRFCTKSSFCLLNPVPGLKVRGLMPMPAARGLSPQVRALRHGSVGHGEDEHTWEEVYKHKLGRVNRKRGEEASKLTSESYQLSYWSDSQTADGSSSCRRSTIGGGVSPCRNDISHSPLHEGKVFVGVPNIETRSREGADVFETCGKDGEQYWEIMPHLSSKQTSGSLSPEVEKTVYVDSVQPQVNPGSKLNLSDAKTARNCVGKDFEISGDSPKIDESLMLEVCDYNVSQHKISEVVDAHNLCAAKVSGALESMDKAEDHVLDCPRHLEAEDRKNNINALQALLPPPFPKSPSESWLQRTLPSVASKNSTPMSFLGIQLCPKRQVIQASSTHPRWETKKRGPPKGQTRFADVLGKPANED</sequence>
<feature type="compositionally biased region" description="Low complexity" evidence="1">
    <location>
        <begin position="143"/>
        <end position="168"/>
    </location>
</feature>